<name>A0A512MEH2_9BACT</name>
<comment type="subunit">
    <text evidence="10">Homodimer.</text>
</comment>
<keyword evidence="8 10" id="KW-0413">Isomerase</keyword>
<sequence length="356" mass="38819">MALASKGTLLVTGGAGYIGSHTVRHLLEQGEKVVVLDSLVFGHREALPLDRVTLVEGDMSDAALLDKLFTEHKPEAVLHFAAFAYVGESVTDPLKYYRNNLSASISVLEAMQRHGCKQFIFSSTCATYGNPVFVPMNEAHPQAPVNPYGASKWMLERVLRDCDHAWGLRSVFLRYFNASGSDPLGEIGEDHDPETHLIPRILMAATGEIPEINVFGTDYPTPDGTCIRDYIHVCDLASAHAKALDYLRGGGETTPVNLGTGRGFSVKEILQTAEAVTGKTLPVTYGPRRAGDPPELICDPAKARAVLGWEAQYKDPRAHLEHAWKWMTGPRQGKYKNAPVEAPAEAPASDVETVKD</sequence>
<dbReference type="InterPro" id="IPR036291">
    <property type="entry name" value="NAD(P)-bd_dom_sf"/>
</dbReference>
<comment type="similarity">
    <text evidence="4 10">Belongs to the NAD(P)-dependent epimerase/dehydratase family.</text>
</comment>
<evidence type="ECO:0000256" key="7">
    <source>
        <dbReference type="ARBA" id="ARBA00023027"/>
    </source>
</evidence>
<evidence type="ECO:0000256" key="11">
    <source>
        <dbReference type="SAM" id="MobiDB-lite"/>
    </source>
</evidence>
<protein>
    <recommendedName>
        <fullName evidence="6 10">UDP-glucose 4-epimerase</fullName>
        <ecNumber evidence="5 10">5.1.3.2</ecNumber>
    </recommendedName>
</protein>
<comment type="caution">
    <text evidence="13">The sequence shown here is derived from an EMBL/GenBank/DDBJ whole genome shotgun (WGS) entry which is preliminary data.</text>
</comment>
<keyword evidence="7 10" id="KW-0520">NAD</keyword>
<dbReference type="Proteomes" id="UP000321577">
    <property type="component" value="Unassembled WGS sequence"/>
</dbReference>
<dbReference type="GO" id="GO:0003978">
    <property type="term" value="F:UDP-glucose 4-epimerase activity"/>
    <property type="evidence" value="ECO:0007669"/>
    <property type="project" value="UniProtKB-UniRule"/>
</dbReference>
<dbReference type="UniPathway" id="UPA00214"/>
<accession>A0A512MEH2</accession>
<dbReference type="PANTHER" id="PTHR43725:SF53">
    <property type="entry name" value="UDP-ARABINOSE 4-EPIMERASE 1"/>
    <property type="match status" value="1"/>
</dbReference>
<evidence type="ECO:0000259" key="12">
    <source>
        <dbReference type="Pfam" id="PF01370"/>
    </source>
</evidence>
<evidence type="ECO:0000256" key="8">
    <source>
        <dbReference type="ARBA" id="ARBA00023235"/>
    </source>
</evidence>
<evidence type="ECO:0000256" key="5">
    <source>
        <dbReference type="ARBA" id="ARBA00013189"/>
    </source>
</evidence>
<dbReference type="PANTHER" id="PTHR43725">
    <property type="entry name" value="UDP-GLUCOSE 4-EPIMERASE"/>
    <property type="match status" value="1"/>
</dbReference>
<feature type="region of interest" description="Disordered" evidence="11">
    <location>
        <begin position="331"/>
        <end position="356"/>
    </location>
</feature>
<evidence type="ECO:0000256" key="2">
    <source>
        <dbReference type="ARBA" id="ARBA00001911"/>
    </source>
</evidence>
<dbReference type="InterPro" id="IPR005886">
    <property type="entry name" value="UDP_G4E"/>
</dbReference>
<organism evidence="13 14">
    <name type="scientific">Brevifollis gellanilyticus</name>
    <dbReference type="NCBI Taxonomy" id="748831"/>
    <lineage>
        <taxon>Bacteria</taxon>
        <taxon>Pseudomonadati</taxon>
        <taxon>Verrucomicrobiota</taxon>
        <taxon>Verrucomicrobiia</taxon>
        <taxon>Verrucomicrobiales</taxon>
        <taxon>Verrucomicrobiaceae</taxon>
    </lineage>
</organism>
<keyword evidence="14" id="KW-1185">Reference proteome</keyword>
<evidence type="ECO:0000256" key="9">
    <source>
        <dbReference type="ARBA" id="ARBA00023277"/>
    </source>
</evidence>
<dbReference type="Pfam" id="PF01370">
    <property type="entry name" value="Epimerase"/>
    <property type="match status" value="1"/>
</dbReference>
<evidence type="ECO:0000256" key="10">
    <source>
        <dbReference type="RuleBase" id="RU366046"/>
    </source>
</evidence>
<keyword evidence="9 10" id="KW-0119">Carbohydrate metabolism</keyword>
<evidence type="ECO:0000256" key="6">
    <source>
        <dbReference type="ARBA" id="ARBA00018569"/>
    </source>
</evidence>
<reference evidence="13 14" key="1">
    <citation type="submission" date="2019-07" db="EMBL/GenBank/DDBJ databases">
        <title>Whole genome shotgun sequence of Brevifollis gellanilyticus NBRC 108608.</title>
        <authorList>
            <person name="Hosoyama A."/>
            <person name="Uohara A."/>
            <person name="Ohji S."/>
            <person name="Ichikawa N."/>
        </authorList>
    </citation>
    <scope>NUCLEOTIDE SEQUENCE [LARGE SCALE GENOMIC DNA]</scope>
    <source>
        <strain evidence="13 14">NBRC 108608</strain>
    </source>
</reference>
<dbReference type="InterPro" id="IPR001509">
    <property type="entry name" value="Epimerase_deHydtase"/>
</dbReference>
<dbReference type="Gene3D" id="3.90.25.10">
    <property type="entry name" value="UDP-galactose 4-epimerase, domain 1"/>
    <property type="match status" value="1"/>
</dbReference>
<feature type="domain" description="NAD-dependent epimerase/dehydratase" evidence="12">
    <location>
        <begin position="10"/>
        <end position="259"/>
    </location>
</feature>
<evidence type="ECO:0000256" key="3">
    <source>
        <dbReference type="ARBA" id="ARBA00004947"/>
    </source>
</evidence>
<evidence type="ECO:0000313" key="14">
    <source>
        <dbReference type="Proteomes" id="UP000321577"/>
    </source>
</evidence>
<gene>
    <name evidence="13" type="ORF">BGE01nite_44180</name>
</gene>
<evidence type="ECO:0000256" key="4">
    <source>
        <dbReference type="ARBA" id="ARBA00007637"/>
    </source>
</evidence>
<dbReference type="NCBIfam" id="TIGR01179">
    <property type="entry name" value="galE"/>
    <property type="match status" value="1"/>
</dbReference>
<dbReference type="CDD" id="cd05247">
    <property type="entry name" value="UDP_G4E_1_SDR_e"/>
    <property type="match status" value="1"/>
</dbReference>
<comment type="pathway">
    <text evidence="3 10">Carbohydrate metabolism; galactose metabolism.</text>
</comment>
<evidence type="ECO:0000313" key="13">
    <source>
        <dbReference type="EMBL" id="GEP45127.1"/>
    </source>
</evidence>
<evidence type="ECO:0000256" key="1">
    <source>
        <dbReference type="ARBA" id="ARBA00000083"/>
    </source>
</evidence>
<feature type="compositionally biased region" description="Low complexity" evidence="11">
    <location>
        <begin position="338"/>
        <end position="348"/>
    </location>
</feature>
<dbReference type="AlphaFoldDB" id="A0A512MEH2"/>
<dbReference type="RefSeq" id="WP_170266971.1">
    <property type="nucleotide sequence ID" value="NZ_BKAG01000042.1"/>
</dbReference>
<dbReference type="Gene3D" id="3.40.50.720">
    <property type="entry name" value="NAD(P)-binding Rossmann-like Domain"/>
    <property type="match status" value="1"/>
</dbReference>
<proteinExistence type="inferred from homology"/>
<dbReference type="SUPFAM" id="SSF51735">
    <property type="entry name" value="NAD(P)-binding Rossmann-fold domains"/>
    <property type="match status" value="1"/>
</dbReference>
<comment type="cofactor">
    <cofactor evidence="2 10">
        <name>NAD(+)</name>
        <dbReference type="ChEBI" id="CHEBI:57540"/>
    </cofactor>
</comment>
<comment type="catalytic activity">
    <reaction evidence="1 10">
        <text>UDP-alpha-D-glucose = UDP-alpha-D-galactose</text>
        <dbReference type="Rhea" id="RHEA:22168"/>
        <dbReference type="ChEBI" id="CHEBI:58885"/>
        <dbReference type="ChEBI" id="CHEBI:66914"/>
        <dbReference type="EC" id="5.1.3.2"/>
    </reaction>
</comment>
<dbReference type="EC" id="5.1.3.2" evidence="5 10"/>
<dbReference type="GO" id="GO:0033499">
    <property type="term" value="P:galactose catabolic process via UDP-galactose, Leloir pathway"/>
    <property type="evidence" value="ECO:0007669"/>
    <property type="project" value="TreeGrafter"/>
</dbReference>
<dbReference type="EMBL" id="BKAG01000042">
    <property type="protein sequence ID" value="GEP45127.1"/>
    <property type="molecule type" value="Genomic_DNA"/>
</dbReference>